<comment type="caution">
    <text evidence="5">The sequence shown here is derived from an EMBL/GenBank/DDBJ whole genome shotgun (WGS) entry which is preliminary data.</text>
</comment>
<evidence type="ECO:0000256" key="2">
    <source>
        <dbReference type="SAM" id="MobiDB-lite"/>
    </source>
</evidence>
<proteinExistence type="predicted"/>
<dbReference type="Pfam" id="PF10373">
    <property type="entry name" value="EST1_DNA_bind"/>
    <property type="match status" value="1"/>
</dbReference>
<comment type="function">
    <text evidence="1">Plays a role in nonsense-mediated mRNA decay.</text>
</comment>
<keyword evidence="6" id="KW-1185">Reference proteome</keyword>
<feature type="compositionally biased region" description="Basic and acidic residues" evidence="2">
    <location>
        <begin position="441"/>
        <end position="451"/>
    </location>
</feature>
<dbReference type="Gene3D" id="1.25.40.10">
    <property type="entry name" value="Tetratricopeptide repeat domain"/>
    <property type="match status" value="1"/>
</dbReference>
<feature type="compositionally biased region" description="Pro residues" evidence="2">
    <location>
        <begin position="11"/>
        <end position="21"/>
    </location>
</feature>
<feature type="compositionally biased region" description="Low complexity" evidence="2">
    <location>
        <begin position="1220"/>
        <end position="1236"/>
    </location>
</feature>
<dbReference type="GO" id="GO:0000184">
    <property type="term" value="P:nuclear-transcribed mRNA catabolic process, nonsense-mediated decay"/>
    <property type="evidence" value="ECO:0007669"/>
    <property type="project" value="UniProtKB-KW"/>
</dbReference>
<keyword evidence="1" id="KW-0539">Nucleus</keyword>
<feature type="region of interest" description="Disordered" evidence="2">
    <location>
        <begin position="425"/>
        <end position="451"/>
    </location>
</feature>
<dbReference type="InterPro" id="IPR019458">
    <property type="entry name" value="Est1-like_N"/>
</dbReference>
<dbReference type="InterPro" id="IPR011990">
    <property type="entry name" value="TPR-like_helical_dom_sf"/>
</dbReference>
<dbReference type="Pfam" id="PF10374">
    <property type="entry name" value="EST1"/>
    <property type="match status" value="1"/>
</dbReference>
<dbReference type="InterPro" id="IPR045153">
    <property type="entry name" value="Est1/Ebs1-like"/>
</dbReference>
<feature type="region of interest" description="Disordered" evidence="2">
    <location>
        <begin position="285"/>
        <end position="401"/>
    </location>
</feature>
<accession>A0AAD6NNU7</accession>
<gene>
    <name evidence="5" type="ORF">Dda_1018</name>
</gene>
<feature type="region of interest" description="Disordered" evidence="2">
    <location>
        <begin position="1"/>
        <end position="73"/>
    </location>
</feature>
<comment type="subcellular location">
    <subcellularLocation>
        <location evidence="1">Nucleus</location>
    </subcellularLocation>
</comment>
<reference evidence="5" key="1">
    <citation type="submission" date="2023-01" db="EMBL/GenBank/DDBJ databases">
        <title>The chitinases involved in constricting ring structure development in the nematode-trapping fungus Drechslerella dactyloides.</title>
        <authorList>
            <person name="Wang R."/>
            <person name="Zhang L."/>
            <person name="Tang P."/>
            <person name="Li S."/>
            <person name="Liang L."/>
        </authorList>
    </citation>
    <scope>NUCLEOTIDE SEQUENCE</scope>
    <source>
        <strain evidence="5">YMF1.00031</strain>
    </source>
</reference>
<feature type="domain" description="Telomerase activating protein Est1-like N-terminal" evidence="4">
    <location>
        <begin position="541"/>
        <end position="659"/>
    </location>
</feature>
<dbReference type="PANTHER" id="PTHR15696">
    <property type="entry name" value="SMG-7 SUPPRESSOR WITH MORPHOLOGICAL EFFECT ON GENITALIA PROTEIN 7"/>
    <property type="match status" value="1"/>
</dbReference>
<evidence type="ECO:0000259" key="3">
    <source>
        <dbReference type="Pfam" id="PF10373"/>
    </source>
</evidence>
<feature type="compositionally biased region" description="Polar residues" evidence="2">
    <location>
        <begin position="1247"/>
        <end position="1278"/>
    </location>
</feature>
<evidence type="ECO:0000259" key="4">
    <source>
        <dbReference type="Pfam" id="PF10374"/>
    </source>
</evidence>
<feature type="compositionally biased region" description="Polar residues" evidence="2">
    <location>
        <begin position="309"/>
        <end position="332"/>
    </location>
</feature>
<feature type="region of interest" description="Disordered" evidence="2">
    <location>
        <begin position="1215"/>
        <end position="1332"/>
    </location>
</feature>
<dbReference type="PANTHER" id="PTHR15696:SF36">
    <property type="entry name" value="NONSENSE-MEDIATED MRNA DECAY FACTOR"/>
    <property type="match status" value="1"/>
</dbReference>
<sequence>MGAAAMDQPSNPNPNPNPNPTSNPSLLPAAVITSSSDTTRGRFNIHADGPHGSSSQPQFPITRFPESPVPRSTHPLDQLLLPAEHPDFNPFRHDPLLIEHDGTPPIYSPAYYNLNINDPEGIRRYYQDRDRRYAERYAQELNNEYDDDYYEDDDGDDEYDDDEYDDGGTHSDSDTQVAPSNTSQADSSATAVNPVHDYRHVLAGNPQFYHHPSFAHGQPQWSRHDVVEPQQRAGRELSRAVRETLHAQAQAHTQAQVQNTLVSSQEAEFRRYADLVAGVPQTINWSQPAPQQAPQQAIPGQGLEHRPSQQHLQSRPSQPQLAVHSRPSQPQIINHRPSQPRFETRPSQPTFGAGPSQSHIENRPPQQFPQTFAYPSSRPVLEPRPDCGDPGPGGPSSNPRRIASFEELLHGGRIRSVSQLGNVVPDSFDNPFSPQHYRQQPRPDPELQSELPDHLQPHVQYRLPTSAVDIIDYDIRMREVEWGNMRDKSVFFEEEVNRILQVREAGDQALERELDEKTIGLRNVVERMLFEDIEYCFHNGVAEKCWLTHHKIVVRYSKSIASMKKDGNKPVELRKLHQYFGKFIKHATKFYRALIQRLISHYGLNKLKFVAQEFKFENAAVDPSDKARDYTSEIQNIAVFMCYESLLHLGDLSRYRENYGEPNPRNPDARNWGPAKGYYSLARKVLPTHPKAFNQLAVLAQYEHSNFTAIYYLYRSLLAEEPDEATHELTLGNLRVCFSKILRDYAVEVAPSEEITSIFSRYHAHCFLSNDVSEYESLKSDLLNQITLAVKERAVPAAILNRMILINIAAEHLALSRDRATLNSPKVVTFLRFNIEAFTSILMVLQQELDGTSQDSRENVADLVSAVTRRMLPSLRLYSAWLLISHHILVNETSDMSLNVQVKQLWQTYATTLSLLLSSFPMGTLKPSHYVLEEDEDIAGFKPLMEISDSRRVGKELPKDKELDHPNQESLARILYLIEDGIELCTPGTVPIEIKNNTFAFQDGIISTDSNTGNAEYPSITLRDIPVNTAGVRATSTASRLGQANPMGSVISEPVSTTMTNKMNAMVDDLVGSSHSREDSDEEDEVVLWKGRRAFYQGQQANPKASTSSQAINNATITAKTPMVAQAFAQPGVAPSPAMSTSVFGPFGKGKATVASNYMAPYAESASDSAGGRPIFVGNRAATSKTQLSGTASESKPLTASELVSYVRNYTSRMTLSPQGSSTAASGGGSSAMAVSQPGAADPVTPKLSSASLERTKSSTPPLDSLNVKNMGNIQRVHQGNVDGARGAYNSRGDGYPGAQQQQEQQRPGWGRNPAEYEMGGKSGRPDQYYYG</sequence>
<dbReference type="GO" id="GO:0005634">
    <property type="term" value="C:nucleus"/>
    <property type="evidence" value="ECO:0007669"/>
    <property type="project" value="UniProtKB-SubCell"/>
</dbReference>
<protein>
    <recommendedName>
        <fullName evidence="1">Nonsense-mediated mRNA decay factor</fullName>
    </recommendedName>
</protein>
<dbReference type="InterPro" id="IPR018834">
    <property type="entry name" value="DNA/RNA-bd_Est1-type"/>
</dbReference>
<evidence type="ECO:0000313" key="5">
    <source>
        <dbReference type="EMBL" id="KAJ6264865.1"/>
    </source>
</evidence>
<keyword evidence="1" id="KW-0866">Nonsense-mediated mRNA decay</keyword>
<dbReference type="SUPFAM" id="SSF48452">
    <property type="entry name" value="TPR-like"/>
    <property type="match status" value="1"/>
</dbReference>
<feature type="compositionally biased region" description="Low complexity" evidence="2">
    <location>
        <begin position="287"/>
        <end position="297"/>
    </location>
</feature>
<name>A0AAD6NNU7_DREDA</name>
<feature type="domain" description="DNA/RNA-binding" evidence="3">
    <location>
        <begin position="675"/>
        <end position="946"/>
    </location>
</feature>
<feature type="compositionally biased region" description="Acidic residues" evidence="2">
    <location>
        <begin position="143"/>
        <end position="166"/>
    </location>
</feature>
<dbReference type="EMBL" id="JAQGDS010000001">
    <property type="protein sequence ID" value="KAJ6264865.1"/>
    <property type="molecule type" value="Genomic_DNA"/>
</dbReference>
<feature type="region of interest" description="Disordered" evidence="2">
    <location>
        <begin position="141"/>
        <end position="190"/>
    </location>
</feature>
<dbReference type="Proteomes" id="UP001221413">
    <property type="component" value="Unassembled WGS sequence"/>
</dbReference>
<evidence type="ECO:0000256" key="1">
    <source>
        <dbReference type="RuleBase" id="RU369098"/>
    </source>
</evidence>
<organism evidence="5 6">
    <name type="scientific">Drechslerella dactyloides</name>
    <name type="common">Nematode-trapping fungus</name>
    <name type="synonym">Arthrobotrys dactyloides</name>
    <dbReference type="NCBI Taxonomy" id="74499"/>
    <lineage>
        <taxon>Eukaryota</taxon>
        <taxon>Fungi</taxon>
        <taxon>Dikarya</taxon>
        <taxon>Ascomycota</taxon>
        <taxon>Pezizomycotina</taxon>
        <taxon>Orbiliomycetes</taxon>
        <taxon>Orbiliales</taxon>
        <taxon>Orbiliaceae</taxon>
        <taxon>Drechslerella</taxon>
    </lineage>
</organism>
<evidence type="ECO:0000313" key="6">
    <source>
        <dbReference type="Proteomes" id="UP001221413"/>
    </source>
</evidence>
<feature type="compositionally biased region" description="Polar residues" evidence="2">
    <location>
        <begin position="345"/>
        <end position="374"/>
    </location>
</feature>
<feature type="compositionally biased region" description="Polar residues" evidence="2">
    <location>
        <begin position="174"/>
        <end position="190"/>
    </location>
</feature>